<keyword evidence="2" id="KW-1185">Reference proteome</keyword>
<organism evidence="1 2">
    <name type="scientific">Sphagnum jensenii</name>
    <dbReference type="NCBI Taxonomy" id="128206"/>
    <lineage>
        <taxon>Eukaryota</taxon>
        <taxon>Viridiplantae</taxon>
        <taxon>Streptophyta</taxon>
        <taxon>Embryophyta</taxon>
        <taxon>Bryophyta</taxon>
        <taxon>Sphagnophytina</taxon>
        <taxon>Sphagnopsida</taxon>
        <taxon>Sphagnales</taxon>
        <taxon>Sphagnaceae</taxon>
        <taxon>Sphagnum</taxon>
    </lineage>
</organism>
<evidence type="ECO:0000313" key="1">
    <source>
        <dbReference type="EMBL" id="CAK9856478.1"/>
    </source>
</evidence>
<accession>A0ABP1A205</accession>
<dbReference type="Proteomes" id="UP001497522">
    <property type="component" value="Unassembled WGS sequence"/>
</dbReference>
<name>A0ABP1A205_9BRYO</name>
<sequence>MTFSKLTPSIDENGRMSHEHMLTRALVMLALAELVGMSCLLTQIAKLFEEEPAIAAREQVWPFIDDVPSRELYT</sequence>
<dbReference type="EMBL" id="CAXHBF010000531">
    <property type="protein sequence ID" value="CAK9856478.1"/>
    <property type="molecule type" value="Genomic_DNA"/>
</dbReference>
<proteinExistence type="predicted"/>
<reference evidence="1" key="1">
    <citation type="submission" date="2024-03" db="EMBL/GenBank/DDBJ databases">
        <authorList>
            <consortium name="ELIXIR-Norway"/>
            <consortium name="Elixir Norway"/>
        </authorList>
    </citation>
    <scope>NUCLEOTIDE SEQUENCE</scope>
</reference>
<evidence type="ECO:0000313" key="2">
    <source>
        <dbReference type="Proteomes" id="UP001497522"/>
    </source>
</evidence>
<gene>
    <name evidence="1" type="ORF">CSSPJE1EN2_LOCUS26410</name>
</gene>
<comment type="caution">
    <text evidence="1">The sequence shown here is derived from an EMBL/GenBank/DDBJ whole genome shotgun (WGS) entry which is preliminary data.</text>
</comment>
<protein>
    <submittedName>
        <fullName evidence="1">Uncharacterized protein</fullName>
    </submittedName>
</protein>